<dbReference type="Pfam" id="PF09250">
    <property type="entry name" value="Prim-Pol"/>
    <property type="match status" value="1"/>
</dbReference>
<organism evidence="2 3">
    <name type="scientific">Ochrobactrum quorumnocens</name>
    <dbReference type="NCBI Taxonomy" id="271865"/>
    <lineage>
        <taxon>Bacteria</taxon>
        <taxon>Pseudomonadati</taxon>
        <taxon>Pseudomonadota</taxon>
        <taxon>Alphaproteobacteria</taxon>
        <taxon>Hyphomicrobiales</taxon>
        <taxon>Brucellaceae</taxon>
        <taxon>Brucella/Ochrobactrum group</taxon>
        <taxon>Ochrobactrum</taxon>
    </lineage>
</organism>
<gene>
    <name evidence="2" type="ORF">CES85_4496</name>
</gene>
<dbReference type="InterPro" id="IPR015330">
    <property type="entry name" value="DNA_primase/pol_bifunc_N"/>
</dbReference>
<evidence type="ECO:0000259" key="1">
    <source>
        <dbReference type="Pfam" id="PF09250"/>
    </source>
</evidence>
<sequence>MLDVALSYQTQNWPVSPCRQRDEEYVDQDGYIELLATKTPLTSNGFRGATLNERIVREYWRRTPSAMIGEPTGAPKGAWVLDIDPKHDGDETLAALERQYGAA</sequence>
<proteinExistence type="predicted"/>
<dbReference type="Proteomes" id="UP000215256">
    <property type="component" value="Chromosome 2"/>
</dbReference>
<feature type="domain" description="DNA primase/polymerase bifunctional N-terminal" evidence="1">
    <location>
        <begin position="5"/>
        <end position="101"/>
    </location>
</feature>
<evidence type="ECO:0000313" key="2">
    <source>
        <dbReference type="EMBL" id="ASV83713.1"/>
    </source>
</evidence>
<dbReference type="AlphaFoldDB" id="A0A248UAA2"/>
<accession>A0A248UAA2</accession>
<dbReference type="EMBL" id="CP022603">
    <property type="protein sequence ID" value="ASV83713.1"/>
    <property type="molecule type" value="Genomic_DNA"/>
</dbReference>
<dbReference type="RefSeq" id="WP_244923208.1">
    <property type="nucleotide sequence ID" value="NZ_CP022603.1"/>
</dbReference>
<evidence type="ECO:0000313" key="3">
    <source>
        <dbReference type="Proteomes" id="UP000215256"/>
    </source>
</evidence>
<name>A0A248UAA2_9HYPH</name>
<reference evidence="2 3" key="1">
    <citation type="submission" date="2017-07" db="EMBL/GenBank/DDBJ databases">
        <title>Phylogenetic study on the rhizospheric bacterium Ochrobactrum sp. A44.</title>
        <authorList>
            <person name="Krzyzanowska D.M."/>
            <person name="Ossowicki A."/>
            <person name="Rajewska M."/>
            <person name="Maciag T."/>
            <person name="Kaczynski Z."/>
            <person name="Czerwicka M."/>
            <person name="Jafra S."/>
        </authorList>
    </citation>
    <scope>NUCLEOTIDE SEQUENCE [LARGE SCALE GENOMIC DNA]</scope>
    <source>
        <strain evidence="2 3">A44</strain>
    </source>
</reference>
<protein>
    <submittedName>
        <fullName evidence="2">Bifunctional DNA primase/polymerase, N-terminal family protein</fullName>
    </submittedName>
</protein>
<dbReference type="SUPFAM" id="SSF56747">
    <property type="entry name" value="Prim-pol domain"/>
    <property type="match status" value="1"/>
</dbReference>
<dbReference type="KEGG" id="och:CES85_4496"/>